<dbReference type="FunFam" id="3.20.10.10:FF:000002">
    <property type="entry name" value="D-alanine aminotransferase"/>
    <property type="match status" value="1"/>
</dbReference>
<dbReference type="InterPro" id="IPR050571">
    <property type="entry name" value="Class-IV_PLP-Dep_Aminotrnsfr"/>
</dbReference>
<comment type="caution">
    <text evidence="18">The sequence shown here is derived from an EMBL/GenBank/DDBJ whole genome shotgun (WGS) entry which is preliminary data.</text>
</comment>
<name>A0A9D1NK15_9BACT</name>
<accession>A0A9D1NK15</accession>
<evidence type="ECO:0000256" key="11">
    <source>
        <dbReference type="ARBA" id="ARBA00023304"/>
    </source>
</evidence>
<dbReference type="PROSITE" id="PS00770">
    <property type="entry name" value="AA_TRANSFER_CLASS_4"/>
    <property type="match status" value="1"/>
</dbReference>
<sequence length="289" mass="31772">MEVYIDGKFYKKEDAKISVFDHGLLYGDGLFEGIRVYDNCIFKLDAHLERIEYSAKAIALELPWTREEIARAHVEACRRNGVANGYIRSVITRGVGDLGLNPHTCAKPSLIVIADKIALYPAEVYEKGIRLITVPTRRMSVAALPPMVKSLNYLNNILAKIEALNCGFDECLLLNDQGNVAECSGDNIFIVHKGKLITPMPSSSLLMGITRAATMECARELGIPVVETTLTRYDVWNADEAFLTGSAAEVIPVVELDGRKIGAGKCGPITAKLLELFRKKVRTDGVMIA</sequence>
<evidence type="ECO:0000256" key="8">
    <source>
        <dbReference type="ARBA" id="ARBA00022605"/>
    </source>
</evidence>
<dbReference type="PANTHER" id="PTHR42743">
    <property type="entry name" value="AMINO-ACID AMINOTRANSFERASE"/>
    <property type="match status" value="1"/>
</dbReference>
<keyword evidence="8 17" id="KW-0028">Amino-acid biosynthesis</keyword>
<evidence type="ECO:0000256" key="9">
    <source>
        <dbReference type="ARBA" id="ARBA00022679"/>
    </source>
</evidence>
<evidence type="ECO:0000256" key="3">
    <source>
        <dbReference type="ARBA" id="ARBA00004824"/>
    </source>
</evidence>
<evidence type="ECO:0000313" key="19">
    <source>
        <dbReference type="Proteomes" id="UP000886812"/>
    </source>
</evidence>
<comment type="pathway">
    <text evidence="3 17">Amino-acid biosynthesis; L-isoleucine biosynthesis; L-isoleucine from 2-oxobutanoate: step 4/4.</text>
</comment>
<comment type="similarity">
    <text evidence="6 15">Belongs to the class-IV pyridoxal-phosphate-dependent aminotransferase family.</text>
</comment>
<organism evidence="18 19">
    <name type="scientific">Candidatus Spyradosoma merdigallinarum</name>
    <dbReference type="NCBI Taxonomy" id="2840950"/>
    <lineage>
        <taxon>Bacteria</taxon>
        <taxon>Pseudomonadati</taxon>
        <taxon>Verrucomicrobiota</taxon>
        <taxon>Opitutia</taxon>
        <taxon>Opitutia incertae sedis</taxon>
        <taxon>Candidatus Spyradosoma</taxon>
    </lineage>
</organism>
<evidence type="ECO:0000256" key="13">
    <source>
        <dbReference type="ARBA" id="ARBA00048798"/>
    </source>
</evidence>
<comment type="catalytic activity">
    <reaction evidence="13 17">
        <text>L-isoleucine + 2-oxoglutarate = (S)-3-methyl-2-oxopentanoate + L-glutamate</text>
        <dbReference type="Rhea" id="RHEA:24801"/>
        <dbReference type="ChEBI" id="CHEBI:16810"/>
        <dbReference type="ChEBI" id="CHEBI:29985"/>
        <dbReference type="ChEBI" id="CHEBI:35146"/>
        <dbReference type="ChEBI" id="CHEBI:58045"/>
        <dbReference type="EC" id="2.6.1.42"/>
    </reaction>
</comment>
<dbReference type="AlphaFoldDB" id="A0A9D1NK15"/>
<dbReference type="InterPro" id="IPR043132">
    <property type="entry name" value="BCAT-like_C"/>
</dbReference>
<dbReference type="InterPro" id="IPR036038">
    <property type="entry name" value="Aminotransferase-like"/>
</dbReference>
<keyword evidence="10 16" id="KW-0663">Pyridoxal phosphate</keyword>
<dbReference type="Gene3D" id="3.20.10.10">
    <property type="entry name" value="D-amino Acid Aminotransferase, subunit A, domain 2"/>
    <property type="match status" value="1"/>
</dbReference>
<reference evidence="18" key="1">
    <citation type="submission" date="2020-10" db="EMBL/GenBank/DDBJ databases">
        <authorList>
            <person name="Gilroy R."/>
        </authorList>
    </citation>
    <scope>NUCLEOTIDE SEQUENCE</scope>
    <source>
        <strain evidence="18">10669</strain>
    </source>
</reference>
<protein>
    <recommendedName>
        <fullName evidence="17">Branched-chain-amino-acid aminotransferase</fullName>
        <shortName evidence="17">BCAT</shortName>
        <ecNumber evidence="17">2.6.1.42</ecNumber>
    </recommendedName>
</protein>
<gene>
    <name evidence="17 18" type="primary">ilvE</name>
    <name evidence="18" type="ORF">IAC75_04070</name>
</gene>
<dbReference type="PANTHER" id="PTHR42743:SF11">
    <property type="entry name" value="AMINODEOXYCHORISMATE LYASE"/>
    <property type="match status" value="1"/>
</dbReference>
<dbReference type="NCBIfam" id="NF006185">
    <property type="entry name" value="PRK08320.1"/>
    <property type="match status" value="1"/>
</dbReference>
<evidence type="ECO:0000256" key="17">
    <source>
        <dbReference type="RuleBase" id="RU364094"/>
    </source>
</evidence>
<comment type="catalytic activity">
    <reaction evidence="14 17">
        <text>L-leucine + 2-oxoglutarate = 4-methyl-2-oxopentanoate + L-glutamate</text>
        <dbReference type="Rhea" id="RHEA:18321"/>
        <dbReference type="ChEBI" id="CHEBI:16810"/>
        <dbReference type="ChEBI" id="CHEBI:17865"/>
        <dbReference type="ChEBI" id="CHEBI:29985"/>
        <dbReference type="ChEBI" id="CHEBI:57427"/>
        <dbReference type="EC" id="2.6.1.42"/>
    </reaction>
</comment>
<dbReference type="GO" id="GO:0008652">
    <property type="term" value="P:amino acid biosynthetic process"/>
    <property type="evidence" value="ECO:0007669"/>
    <property type="project" value="UniProtKB-KW"/>
</dbReference>
<dbReference type="SUPFAM" id="SSF56752">
    <property type="entry name" value="D-aminoacid aminotransferase-like PLP-dependent enzymes"/>
    <property type="match status" value="1"/>
</dbReference>
<dbReference type="GO" id="GO:0004084">
    <property type="term" value="F:branched-chain-amino-acid transaminase activity"/>
    <property type="evidence" value="ECO:0007669"/>
    <property type="project" value="UniProtKB-EC"/>
</dbReference>
<evidence type="ECO:0000256" key="1">
    <source>
        <dbReference type="ARBA" id="ARBA00001933"/>
    </source>
</evidence>
<dbReference type="Gene3D" id="3.30.470.10">
    <property type="match status" value="1"/>
</dbReference>
<dbReference type="Pfam" id="PF01063">
    <property type="entry name" value="Aminotran_4"/>
    <property type="match status" value="1"/>
</dbReference>
<proteinExistence type="inferred from homology"/>
<evidence type="ECO:0000256" key="12">
    <source>
        <dbReference type="ARBA" id="ARBA00048212"/>
    </source>
</evidence>
<evidence type="ECO:0000256" key="5">
    <source>
        <dbReference type="ARBA" id="ARBA00005072"/>
    </source>
</evidence>
<dbReference type="Proteomes" id="UP000886812">
    <property type="component" value="Unassembled WGS sequence"/>
</dbReference>
<dbReference type="InterPro" id="IPR043131">
    <property type="entry name" value="BCAT-like_N"/>
</dbReference>
<keyword evidence="9 17" id="KW-0808">Transferase</keyword>
<dbReference type="InterPro" id="IPR001544">
    <property type="entry name" value="Aminotrans_IV"/>
</dbReference>
<dbReference type="InterPro" id="IPR005785">
    <property type="entry name" value="B_amino_transI"/>
</dbReference>
<dbReference type="EC" id="2.6.1.42" evidence="17"/>
<evidence type="ECO:0000256" key="7">
    <source>
        <dbReference type="ARBA" id="ARBA00022576"/>
    </source>
</evidence>
<comment type="function">
    <text evidence="2 17">Acts on leucine, isoleucine and valine.</text>
</comment>
<comment type="cofactor">
    <cofactor evidence="1 16">
        <name>pyridoxal 5'-phosphate</name>
        <dbReference type="ChEBI" id="CHEBI:597326"/>
    </cofactor>
</comment>
<evidence type="ECO:0000313" key="18">
    <source>
        <dbReference type="EMBL" id="HIV04311.1"/>
    </source>
</evidence>
<evidence type="ECO:0000256" key="10">
    <source>
        <dbReference type="ARBA" id="ARBA00022898"/>
    </source>
</evidence>
<comment type="pathway">
    <text evidence="4 17">Amino-acid biosynthesis; L-valine biosynthesis; L-valine from pyruvate: step 4/4.</text>
</comment>
<dbReference type="GO" id="GO:0009082">
    <property type="term" value="P:branched-chain amino acid biosynthetic process"/>
    <property type="evidence" value="ECO:0007669"/>
    <property type="project" value="UniProtKB-KW"/>
</dbReference>
<reference evidence="18" key="2">
    <citation type="journal article" date="2021" name="PeerJ">
        <title>Extensive microbial diversity within the chicken gut microbiome revealed by metagenomics and culture.</title>
        <authorList>
            <person name="Gilroy R."/>
            <person name="Ravi A."/>
            <person name="Getino M."/>
            <person name="Pursley I."/>
            <person name="Horton D.L."/>
            <person name="Alikhan N.F."/>
            <person name="Baker D."/>
            <person name="Gharbi K."/>
            <person name="Hall N."/>
            <person name="Watson M."/>
            <person name="Adriaenssens E.M."/>
            <person name="Foster-Nyarko E."/>
            <person name="Jarju S."/>
            <person name="Secka A."/>
            <person name="Antonio M."/>
            <person name="Oren A."/>
            <person name="Chaudhuri R.R."/>
            <person name="La Ragione R."/>
            <person name="Hildebrand F."/>
            <person name="Pallen M.J."/>
        </authorList>
    </citation>
    <scope>NUCLEOTIDE SEQUENCE</scope>
    <source>
        <strain evidence="18">10669</strain>
    </source>
</reference>
<keyword evidence="7 17" id="KW-0032">Aminotransferase</keyword>
<evidence type="ECO:0000256" key="14">
    <source>
        <dbReference type="ARBA" id="ARBA00049229"/>
    </source>
</evidence>
<dbReference type="GO" id="GO:0005829">
    <property type="term" value="C:cytosol"/>
    <property type="evidence" value="ECO:0007669"/>
    <property type="project" value="TreeGrafter"/>
</dbReference>
<dbReference type="EMBL" id="DVOG01000107">
    <property type="protein sequence ID" value="HIV04311.1"/>
    <property type="molecule type" value="Genomic_DNA"/>
</dbReference>
<keyword evidence="11 17" id="KW-0100">Branched-chain amino acid biosynthesis</keyword>
<evidence type="ECO:0000256" key="2">
    <source>
        <dbReference type="ARBA" id="ARBA00003109"/>
    </source>
</evidence>
<dbReference type="NCBIfam" id="TIGR01122">
    <property type="entry name" value="ilvE_I"/>
    <property type="match status" value="1"/>
</dbReference>
<evidence type="ECO:0000256" key="4">
    <source>
        <dbReference type="ARBA" id="ARBA00004931"/>
    </source>
</evidence>
<comment type="pathway">
    <text evidence="5 17">Amino-acid biosynthesis; L-leucine biosynthesis; L-leucine from 3-methyl-2-oxobutanoate: step 4/4.</text>
</comment>
<evidence type="ECO:0000256" key="6">
    <source>
        <dbReference type="ARBA" id="ARBA00009320"/>
    </source>
</evidence>
<evidence type="ECO:0000256" key="16">
    <source>
        <dbReference type="RuleBase" id="RU004516"/>
    </source>
</evidence>
<comment type="catalytic activity">
    <reaction evidence="12 17">
        <text>L-valine + 2-oxoglutarate = 3-methyl-2-oxobutanoate + L-glutamate</text>
        <dbReference type="Rhea" id="RHEA:24813"/>
        <dbReference type="ChEBI" id="CHEBI:11851"/>
        <dbReference type="ChEBI" id="CHEBI:16810"/>
        <dbReference type="ChEBI" id="CHEBI:29985"/>
        <dbReference type="ChEBI" id="CHEBI:57762"/>
        <dbReference type="EC" id="2.6.1.42"/>
    </reaction>
</comment>
<dbReference type="CDD" id="cd01558">
    <property type="entry name" value="D-AAT_like"/>
    <property type="match status" value="1"/>
</dbReference>
<evidence type="ECO:0000256" key="15">
    <source>
        <dbReference type="RuleBase" id="RU004106"/>
    </source>
</evidence>
<dbReference type="InterPro" id="IPR018300">
    <property type="entry name" value="Aminotrans_IV_CS"/>
</dbReference>